<evidence type="ECO:0000313" key="1">
    <source>
        <dbReference type="EMBL" id="AFZ19779.1"/>
    </source>
</evidence>
<gene>
    <name evidence="1" type="ORF">Mic7113_4075</name>
</gene>
<dbReference type="Gene3D" id="2.160.20.10">
    <property type="entry name" value="Single-stranded right-handed beta-helix, Pectin lyase-like"/>
    <property type="match status" value="1"/>
</dbReference>
<dbReference type="Proteomes" id="UP000010471">
    <property type="component" value="Chromosome"/>
</dbReference>
<sequence length="663" mass="66402">MSVITVTSIADNGTGSLRAAIAQSQSGDTIQFASTLANQTITLTSGQLEIPVGKNLIIDGAGASGLTLSGNNTSRIFHLQSASVNPTSLTIKNLTLANGYTDEFGGAIRTEHQGQLTVENSEFKNNVAGLGGGAIFGAFEGTVTVSGSQFDSNTATAGNDERGGGAIATWGGIRTTVTDSTFTNNAGINGGAINNLAGELIIEGSTFINNSTTAATVATGQANPTLRGYGGAVYSDRGSDINNPTGIISITDSVFDGNTGRGEGGAAYLYSGNQDKVVLDSSTFKNNEVLALPGGNSGNGGAVVQMSNGANQGFTINNTSFANNIAANQGGGLWMMDAPTTITNSTFSGNQATATDYSGNGGAMALYGPTNIINTTIANNWAGWVGGGIAANDSPVTVQNTIFANNTAANGNNNWGIQQQTSRLLTDGGGNIQFPPKSTNNSNDFNATASITIADPKLGPLQEINGRLVHPLLAGSAAINTGVAIAGLTTDGLGSARSDGLIDVGAFEFGGTLPTNATTTGNDFGVGQAGNDSLLGGTGNDTQGGLGLEGNDSLTGVNAANAGSGEMAPLVGGTDADPLLAGNTTTAFSTDGVILDSGLTDYAVVADFNQPEDSSVLQGETSSYQLGALGTDTSFSPTADQTTAQLIGLVPGVSPDPVIPNPD</sequence>
<protein>
    <recommendedName>
        <fullName evidence="3">Polymorphic outer membrane protein</fullName>
    </recommendedName>
</protein>
<organism evidence="1 2">
    <name type="scientific">Allocoleopsis franciscana PCC 7113</name>
    <dbReference type="NCBI Taxonomy" id="1173027"/>
    <lineage>
        <taxon>Bacteria</taxon>
        <taxon>Bacillati</taxon>
        <taxon>Cyanobacteriota</taxon>
        <taxon>Cyanophyceae</taxon>
        <taxon>Coleofasciculales</taxon>
        <taxon>Coleofasciculaceae</taxon>
        <taxon>Allocoleopsis</taxon>
        <taxon>Allocoleopsis franciscana</taxon>
    </lineage>
</organism>
<name>K9WJ27_9CYAN</name>
<dbReference type="InterPro" id="IPR059226">
    <property type="entry name" value="Choice_anch_Q_dom"/>
</dbReference>
<dbReference type="PANTHER" id="PTHR11319">
    <property type="entry name" value="G PROTEIN-COUPLED RECEPTOR-RELATED"/>
    <property type="match status" value="1"/>
</dbReference>
<dbReference type="SUPFAM" id="SSF51126">
    <property type="entry name" value="Pectin lyase-like"/>
    <property type="match status" value="2"/>
</dbReference>
<dbReference type="PANTHER" id="PTHR11319:SF35">
    <property type="entry name" value="OUTER MEMBRANE PROTEIN PMPC-RELATED"/>
    <property type="match status" value="1"/>
</dbReference>
<dbReference type="NCBIfam" id="NF041518">
    <property type="entry name" value="choice_anch_Q"/>
    <property type="match status" value="1"/>
</dbReference>
<dbReference type="PATRIC" id="fig|1173027.3.peg.4501"/>
<dbReference type="EMBL" id="CP003630">
    <property type="protein sequence ID" value="AFZ19779.1"/>
    <property type="molecule type" value="Genomic_DNA"/>
</dbReference>
<dbReference type="STRING" id="1173027.Mic7113_4075"/>
<dbReference type="OrthoDB" id="463714at2"/>
<proteinExistence type="predicted"/>
<dbReference type="RefSeq" id="WP_015183915.1">
    <property type="nucleotide sequence ID" value="NC_019738.1"/>
</dbReference>
<dbReference type="AlphaFoldDB" id="K9WJ27"/>
<dbReference type="HOGENOM" id="CLU_021408_0_0_3"/>
<dbReference type="eggNOG" id="COG2931">
    <property type="taxonomic scope" value="Bacteria"/>
</dbReference>
<reference evidence="1 2" key="1">
    <citation type="submission" date="2012-06" db="EMBL/GenBank/DDBJ databases">
        <title>Finished chromosome of genome of Microcoleus sp. PCC 7113.</title>
        <authorList>
            <consortium name="US DOE Joint Genome Institute"/>
            <person name="Gugger M."/>
            <person name="Coursin T."/>
            <person name="Rippka R."/>
            <person name="Tandeau De Marsac N."/>
            <person name="Huntemann M."/>
            <person name="Wei C.-L."/>
            <person name="Han J."/>
            <person name="Detter J.C."/>
            <person name="Han C."/>
            <person name="Tapia R."/>
            <person name="Chen A."/>
            <person name="Kyrpides N."/>
            <person name="Mavromatis K."/>
            <person name="Markowitz V."/>
            <person name="Szeto E."/>
            <person name="Ivanova N."/>
            <person name="Pagani I."/>
            <person name="Pati A."/>
            <person name="Goodwin L."/>
            <person name="Nordberg H.P."/>
            <person name="Cantor M.N."/>
            <person name="Hua S.X."/>
            <person name="Woyke T."/>
            <person name="Kerfeld C.A."/>
        </authorList>
    </citation>
    <scope>NUCLEOTIDE SEQUENCE [LARGE SCALE GENOMIC DNA]</scope>
    <source>
        <strain evidence="1 2">PCC 7113</strain>
    </source>
</reference>
<keyword evidence="2" id="KW-1185">Reference proteome</keyword>
<evidence type="ECO:0000313" key="2">
    <source>
        <dbReference type="Proteomes" id="UP000010471"/>
    </source>
</evidence>
<accession>K9WJ27</accession>
<dbReference type="KEGG" id="mic:Mic7113_4075"/>
<dbReference type="InterPro" id="IPR011050">
    <property type="entry name" value="Pectin_lyase_fold/virulence"/>
</dbReference>
<dbReference type="InterPro" id="IPR012334">
    <property type="entry name" value="Pectin_lyas_fold"/>
</dbReference>
<evidence type="ECO:0008006" key="3">
    <source>
        <dbReference type="Google" id="ProtNLM"/>
    </source>
</evidence>